<dbReference type="RefSeq" id="WP_087287243.1">
    <property type="nucleotide sequence ID" value="NZ_NFJD01000001.1"/>
</dbReference>
<dbReference type="PANTHER" id="PTHR32319:SF0">
    <property type="entry name" value="BACTERIAL HEMOLYSIN-LIKE PROTEIN"/>
    <property type="match status" value="1"/>
</dbReference>
<gene>
    <name evidence="5" type="ORF">B5F75_02195</name>
</gene>
<evidence type="ECO:0000256" key="3">
    <source>
        <dbReference type="PROSITE-ProRule" id="PRU00182"/>
    </source>
</evidence>
<comment type="caution">
    <text evidence="5">The sequence shown here is derived from an EMBL/GenBank/DDBJ whole genome shotgun (WGS) entry which is preliminary data.</text>
</comment>
<dbReference type="Gene3D" id="3.40.50.150">
    <property type="entry name" value="Vaccinia Virus protein VP39"/>
    <property type="match status" value="1"/>
</dbReference>
<keyword evidence="1 3" id="KW-0694">RNA-binding</keyword>
<dbReference type="OrthoDB" id="9784736at2"/>
<comment type="similarity">
    <text evidence="2">Belongs to the TlyA family.</text>
</comment>
<dbReference type="InterPro" id="IPR004538">
    <property type="entry name" value="Hemolysin_A/TlyA"/>
</dbReference>
<dbReference type="InterPro" id="IPR002942">
    <property type="entry name" value="S4_RNA-bd"/>
</dbReference>
<dbReference type="SUPFAM" id="SSF53335">
    <property type="entry name" value="S-adenosyl-L-methionine-dependent methyltransferases"/>
    <property type="match status" value="1"/>
</dbReference>
<keyword evidence="6" id="KW-1185">Reference proteome</keyword>
<reference evidence="6" key="1">
    <citation type="submission" date="2017-04" db="EMBL/GenBank/DDBJ databases">
        <title>Function of individual gut microbiota members based on whole genome sequencing of pure cultures obtained from chicken caecum.</title>
        <authorList>
            <person name="Medvecky M."/>
            <person name="Cejkova D."/>
            <person name="Polansky O."/>
            <person name="Karasova D."/>
            <person name="Kubasova T."/>
            <person name="Cizek A."/>
            <person name="Rychlik I."/>
        </authorList>
    </citation>
    <scope>NUCLEOTIDE SEQUENCE [LARGE SCALE GENOMIC DNA]</scope>
    <source>
        <strain evidence="6">An273</strain>
    </source>
</reference>
<dbReference type="NCBIfam" id="TIGR00478">
    <property type="entry name" value="tly"/>
    <property type="match status" value="1"/>
</dbReference>
<dbReference type="InterPro" id="IPR002877">
    <property type="entry name" value="RNA_MeTrfase_FtsJ_dom"/>
</dbReference>
<dbReference type="InterPro" id="IPR036986">
    <property type="entry name" value="S4_RNA-bd_sf"/>
</dbReference>
<dbReference type="GO" id="GO:0032259">
    <property type="term" value="P:methylation"/>
    <property type="evidence" value="ECO:0007669"/>
    <property type="project" value="InterPro"/>
</dbReference>
<feature type="domain" description="RNA-binding S4" evidence="4">
    <location>
        <begin position="6"/>
        <end position="71"/>
    </location>
</feature>
<dbReference type="PANTHER" id="PTHR32319">
    <property type="entry name" value="BACTERIAL HEMOLYSIN-LIKE PROTEIN"/>
    <property type="match status" value="1"/>
</dbReference>
<dbReference type="PIRSF" id="PIRSF005578">
    <property type="entry name" value="TlyA"/>
    <property type="match status" value="1"/>
</dbReference>
<sequence length="254" mass="28284">MANKKLRLDMALVEKGFFPSRNRAQASIMAGEVLVNGEVDTRADRTILPEDVIALKEKSCPYVSRGGLKLAGALKAWNIDLKGKVCVDIGVATGGFSDCMIQAGAKDVYGVDVGKGQLADEMRRYKNFHFKPETNARYMTADLFDQAPQFAAVDVSFISLTMIMEPLFKVMAKEAEIVFLIKPQFELTPKQVPHGIVKTEENRQLAIRRVQDFFEENLKEKYGGVSGEVIESPIKGTHGNTEYLWHVKLNKPNA</sequence>
<dbReference type="EMBL" id="NFJD01000001">
    <property type="protein sequence ID" value="OUO57606.1"/>
    <property type="molecule type" value="Genomic_DNA"/>
</dbReference>
<protein>
    <recommendedName>
        <fullName evidence="4">RNA-binding S4 domain-containing protein</fullName>
    </recommendedName>
</protein>
<name>A0A1Y4DEV3_9BACT</name>
<dbReference type="GO" id="GO:0008168">
    <property type="term" value="F:methyltransferase activity"/>
    <property type="evidence" value="ECO:0007669"/>
    <property type="project" value="InterPro"/>
</dbReference>
<dbReference type="Pfam" id="PF01728">
    <property type="entry name" value="FtsJ"/>
    <property type="match status" value="1"/>
</dbReference>
<organism evidence="5 6">
    <name type="scientific">Candidatus Avelusimicrobium gallicola</name>
    <dbReference type="NCBI Taxonomy" id="2562704"/>
    <lineage>
        <taxon>Bacteria</taxon>
        <taxon>Pseudomonadati</taxon>
        <taxon>Elusimicrobiota</taxon>
        <taxon>Elusimicrobia</taxon>
        <taxon>Elusimicrobiales</taxon>
        <taxon>Elusimicrobiaceae</taxon>
        <taxon>Candidatus Avelusimicrobium</taxon>
    </lineage>
</organism>
<dbReference type="InterPro" id="IPR047048">
    <property type="entry name" value="TlyA"/>
</dbReference>
<dbReference type="AlphaFoldDB" id="A0A1Y4DEV3"/>
<dbReference type="CDD" id="cd00165">
    <property type="entry name" value="S4"/>
    <property type="match status" value="1"/>
</dbReference>
<dbReference type="Proteomes" id="UP000196368">
    <property type="component" value="Unassembled WGS sequence"/>
</dbReference>
<evidence type="ECO:0000256" key="1">
    <source>
        <dbReference type="ARBA" id="ARBA00022884"/>
    </source>
</evidence>
<evidence type="ECO:0000259" key="4">
    <source>
        <dbReference type="SMART" id="SM00363"/>
    </source>
</evidence>
<dbReference type="InterPro" id="IPR029063">
    <property type="entry name" value="SAM-dependent_MTases_sf"/>
</dbReference>
<dbReference type="GO" id="GO:0003723">
    <property type="term" value="F:RNA binding"/>
    <property type="evidence" value="ECO:0007669"/>
    <property type="project" value="UniProtKB-KW"/>
</dbReference>
<evidence type="ECO:0000256" key="2">
    <source>
        <dbReference type="ARBA" id="ARBA00029460"/>
    </source>
</evidence>
<dbReference type="Pfam" id="PF01479">
    <property type="entry name" value="S4"/>
    <property type="match status" value="1"/>
</dbReference>
<evidence type="ECO:0000313" key="6">
    <source>
        <dbReference type="Proteomes" id="UP000196368"/>
    </source>
</evidence>
<proteinExistence type="inferred from homology"/>
<evidence type="ECO:0000313" key="5">
    <source>
        <dbReference type="EMBL" id="OUO57606.1"/>
    </source>
</evidence>
<dbReference type="SMART" id="SM00363">
    <property type="entry name" value="S4"/>
    <property type="match status" value="1"/>
</dbReference>
<dbReference type="PROSITE" id="PS50889">
    <property type="entry name" value="S4"/>
    <property type="match status" value="1"/>
</dbReference>
<accession>A0A1Y4DEV3</accession>
<dbReference type="Gene3D" id="3.10.290.10">
    <property type="entry name" value="RNA-binding S4 domain"/>
    <property type="match status" value="1"/>
</dbReference>
<dbReference type="SUPFAM" id="SSF55174">
    <property type="entry name" value="Alpha-L RNA-binding motif"/>
    <property type="match status" value="1"/>
</dbReference>